<dbReference type="SMART" id="SM00530">
    <property type="entry name" value="HTH_XRE"/>
    <property type="match status" value="1"/>
</dbReference>
<reference evidence="2 3" key="1">
    <citation type="submission" date="2019-03" db="EMBL/GenBank/DDBJ databases">
        <title>Genomic Encyclopedia of Type Strains, Phase IV (KMG-IV): sequencing the most valuable type-strain genomes for metagenomic binning, comparative biology and taxonomic classification.</title>
        <authorList>
            <person name="Goeker M."/>
        </authorList>
    </citation>
    <scope>NUCLEOTIDE SEQUENCE [LARGE SCALE GENOMIC DNA]</scope>
    <source>
        <strain evidence="2 3">DSM 45775</strain>
    </source>
</reference>
<dbReference type="Proteomes" id="UP000295705">
    <property type="component" value="Unassembled WGS sequence"/>
</dbReference>
<dbReference type="EMBL" id="SNYO01000001">
    <property type="protein sequence ID" value="TDQ65170.1"/>
    <property type="molecule type" value="Genomic_DNA"/>
</dbReference>
<feature type="domain" description="HTH cro/C1-type" evidence="1">
    <location>
        <begin position="14"/>
        <end position="69"/>
    </location>
</feature>
<evidence type="ECO:0000313" key="3">
    <source>
        <dbReference type="Proteomes" id="UP000295705"/>
    </source>
</evidence>
<dbReference type="SUPFAM" id="SSF47413">
    <property type="entry name" value="lambda repressor-like DNA-binding domains"/>
    <property type="match status" value="1"/>
</dbReference>
<dbReference type="Pfam" id="PF13560">
    <property type="entry name" value="HTH_31"/>
    <property type="match status" value="1"/>
</dbReference>
<dbReference type="Gene3D" id="1.10.260.40">
    <property type="entry name" value="lambda repressor-like DNA-binding domains"/>
    <property type="match status" value="1"/>
</dbReference>
<dbReference type="CDD" id="cd00093">
    <property type="entry name" value="HTH_XRE"/>
    <property type="match status" value="1"/>
</dbReference>
<proteinExistence type="predicted"/>
<comment type="caution">
    <text evidence="2">The sequence shown here is derived from an EMBL/GenBank/DDBJ whole genome shotgun (WGS) entry which is preliminary data.</text>
</comment>
<protein>
    <submittedName>
        <fullName evidence="2">Helix-turn-helix protein</fullName>
    </submittedName>
</protein>
<dbReference type="InterPro" id="IPR001387">
    <property type="entry name" value="Cro/C1-type_HTH"/>
</dbReference>
<organism evidence="2 3">
    <name type="scientific">Actinomycetospora succinea</name>
    <dbReference type="NCBI Taxonomy" id="663603"/>
    <lineage>
        <taxon>Bacteria</taxon>
        <taxon>Bacillati</taxon>
        <taxon>Actinomycetota</taxon>
        <taxon>Actinomycetes</taxon>
        <taxon>Pseudonocardiales</taxon>
        <taxon>Pseudonocardiaceae</taxon>
        <taxon>Actinomycetospora</taxon>
    </lineage>
</organism>
<dbReference type="GO" id="GO:0003677">
    <property type="term" value="F:DNA binding"/>
    <property type="evidence" value="ECO:0007669"/>
    <property type="project" value="InterPro"/>
</dbReference>
<gene>
    <name evidence="2" type="ORF">EV188_101419</name>
</gene>
<keyword evidence="3" id="KW-1185">Reference proteome</keyword>
<sequence length="409" mass="44481">MRGMTETMTIGERIAFYRRRRGQSQLVLAGLVGRTEDWLSRVENNRIELDRLSVIRRLADALDVAIGDLVGEPTLLEWTDDSGVNTVPALRAALMDYSQLAPLLGAGNADDEPVSLDNVERDVASAFEAYQASRYAYVTARVPLILNDALRATRTADVEDFGRVQGLLGLTYQVAVSVLTKLGETDLAWIASERGLTAAQRSGNPVVLGSLFRSVTHALHSTGRFAASVDLTRAAADLLEPQLGPRADDALLSVYGTLFLTGAVAAARADDRAAARSFLDEAQESASRLGRDQNAMWTAFGPTNVALHRMTTAMELGDVQVAVDLAPRIDASALPVERQVRHAIETARAYTARSRRDDALGVLLQAEQLAPEQVRHHAISRQLVLSWLRNNRGARSMALEQLAGRLHLA</sequence>
<dbReference type="AlphaFoldDB" id="A0A4R6VRR9"/>
<evidence type="ECO:0000259" key="1">
    <source>
        <dbReference type="PROSITE" id="PS50943"/>
    </source>
</evidence>
<evidence type="ECO:0000313" key="2">
    <source>
        <dbReference type="EMBL" id="TDQ65170.1"/>
    </source>
</evidence>
<dbReference type="InterPro" id="IPR010982">
    <property type="entry name" value="Lambda_DNA-bd_dom_sf"/>
</dbReference>
<dbReference type="PROSITE" id="PS50943">
    <property type="entry name" value="HTH_CROC1"/>
    <property type="match status" value="1"/>
</dbReference>
<name>A0A4R6VRR9_9PSEU</name>
<accession>A0A4R6VRR9</accession>